<dbReference type="PANTHER" id="PTHR23117">
    <property type="entry name" value="GUANYLATE KINASE-RELATED"/>
    <property type="match status" value="1"/>
</dbReference>
<dbReference type="GO" id="GO:0005524">
    <property type="term" value="F:ATP binding"/>
    <property type="evidence" value="ECO:0007669"/>
    <property type="project" value="UniProtKB-KW"/>
</dbReference>
<evidence type="ECO:0000256" key="2">
    <source>
        <dbReference type="ARBA" id="ARBA00005069"/>
    </source>
</evidence>
<reference evidence="9 11" key="2">
    <citation type="submission" date="2016-11" db="EMBL/GenBank/DDBJ databases">
        <authorList>
            <person name="Jaros S."/>
            <person name="Januszkiewicz K."/>
            <person name="Wedrychowicz H."/>
        </authorList>
    </citation>
    <scope>NUCLEOTIDE SEQUENCE [LARGE SCALE GENOMIC DNA]</scope>
    <source>
        <strain evidence="9 11">DSM 17137</strain>
    </source>
</reference>
<keyword evidence="5 6" id="KW-0067">ATP-binding</keyword>
<dbReference type="HAMAP" id="MF_00836">
    <property type="entry name" value="PhnN"/>
    <property type="match status" value="1"/>
</dbReference>
<keyword evidence="9" id="KW-0418">Kinase</keyword>
<comment type="function">
    <text evidence="6">Catalyzes the phosphorylation of ribose 1,5-bisphosphate to 5-phospho-D-ribosyl alpha-1-diphosphate (PRPP).</text>
</comment>
<evidence type="ECO:0000313" key="9">
    <source>
        <dbReference type="EMBL" id="SHF33857.1"/>
    </source>
</evidence>
<feature type="domain" description="Guanylate kinase/L-type calcium channel beta subunit" evidence="7">
    <location>
        <begin position="9"/>
        <end position="186"/>
    </location>
</feature>
<keyword evidence="4 6" id="KW-0547">Nucleotide-binding</keyword>
<dbReference type="InterPro" id="IPR012699">
    <property type="entry name" value="PhnN"/>
</dbReference>
<dbReference type="Proteomes" id="UP000033608">
    <property type="component" value="Unassembled WGS sequence"/>
</dbReference>
<name>A0A0F5LWT9_9HYPH</name>
<dbReference type="GO" id="GO:0005829">
    <property type="term" value="C:cytosol"/>
    <property type="evidence" value="ECO:0007669"/>
    <property type="project" value="TreeGrafter"/>
</dbReference>
<dbReference type="GO" id="GO:0033863">
    <property type="term" value="F:ribose 1,5-bisphosphate phosphokinase activity"/>
    <property type="evidence" value="ECO:0007669"/>
    <property type="project" value="UniProtKB-UniRule"/>
</dbReference>
<dbReference type="SMART" id="SM00072">
    <property type="entry name" value="GuKc"/>
    <property type="match status" value="1"/>
</dbReference>
<evidence type="ECO:0000256" key="4">
    <source>
        <dbReference type="ARBA" id="ARBA00022741"/>
    </source>
</evidence>
<evidence type="ECO:0000313" key="8">
    <source>
        <dbReference type="EMBL" id="KKB86766.1"/>
    </source>
</evidence>
<dbReference type="InterPro" id="IPR027417">
    <property type="entry name" value="P-loop_NTPase"/>
</dbReference>
<dbReference type="EMBL" id="FQVC01000006">
    <property type="protein sequence ID" value="SHF33857.1"/>
    <property type="molecule type" value="Genomic_DNA"/>
</dbReference>
<dbReference type="EMBL" id="LAJF01000020">
    <property type="protein sequence ID" value="KKB86766.1"/>
    <property type="molecule type" value="Genomic_DNA"/>
</dbReference>
<dbReference type="Gene3D" id="3.40.50.300">
    <property type="entry name" value="P-loop containing nucleotide triphosphate hydrolases"/>
    <property type="match status" value="1"/>
</dbReference>
<dbReference type="PATRIC" id="fig|1121477.3.peg.1124"/>
<organism evidence="8 10">
    <name type="scientific">Devosia limi DSM 17137</name>
    <dbReference type="NCBI Taxonomy" id="1121477"/>
    <lineage>
        <taxon>Bacteria</taxon>
        <taxon>Pseudomonadati</taxon>
        <taxon>Pseudomonadota</taxon>
        <taxon>Alphaproteobacteria</taxon>
        <taxon>Hyphomicrobiales</taxon>
        <taxon>Devosiaceae</taxon>
        <taxon>Devosia</taxon>
    </lineage>
</organism>
<gene>
    <name evidence="6" type="primary">phnN</name>
    <name evidence="9" type="ORF">SAMN02745223_02402</name>
    <name evidence="8" type="ORF">VW29_00455</name>
</gene>
<dbReference type="OrthoDB" id="341217at2"/>
<dbReference type="GO" id="GO:0006015">
    <property type="term" value="P:5-phosphoribose 1-diphosphate biosynthetic process"/>
    <property type="evidence" value="ECO:0007669"/>
    <property type="project" value="UniProtKB-UniRule"/>
</dbReference>
<dbReference type="Proteomes" id="UP000184533">
    <property type="component" value="Unassembled WGS sequence"/>
</dbReference>
<dbReference type="NCBIfam" id="TIGR02322">
    <property type="entry name" value="phosphon_PhnN"/>
    <property type="match status" value="1"/>
</dbReference>
<evidence type="ECO:0000313" key="11">
    <source>
        <dbReference type="Proteomes" id="UP000184533"/>
    </source>
</evidence>
<feature type="binding site" evidence="6">
    <location>
        <begin position="17"/>
        <end position="24"/>
    </location>
    <ligand>
        <name>ATP</name>
        <dbReference type="ChEBI" id="CHEBI:30616"/>
    </ligand>
</feature>
<proteinExistence type="inferred from homology"/>
<dbReference type="PANTHER" id="PTHR23117:SF8">
    <property type="entry name" value="RIBOSE 1,5-BISPHOSPHATE PHOSPHOKINASE PHNN"/>
    <property type="match status" value="1"/>
</dbReference>
<comment type="similarity">
    <text evidence="6">Belongs to the ribose 1,5-bisphosphokinase family.</text>
</comment>
<dbReference type="InterPro" id="IPR008145">
    <property type="entry name" value="GK/Ca_channel_bsu"/>
</dbReference>
<evidence type="ECO:0000256" key="1">
    <source>
        <dbReference type="ARBA" id="ARBA00000373"/>
    </source>
</evidence>
<comment type="catalytic activity">
    <reaction evidence="1 6">
        <text>alpha-D-ribose 1,5-bisphosphate + ATP = 5-phospho-alpha-D-ribose 1-diphosphate + ADP</text>
        <dbReference type="Rhea" id="RHEA:20109"/>
        <dbReference type="ChEBI" id="CHEBI:30616"/>
        <dbReference type="ChEBI" id="CHEBI:58017"/>
        <dbReference type="ChEBI" id="CHEBI:68688"/>
        <dbReference type="ChEBI" id="CHEBI:456216"/>
        <dbReference type="EC" id="2.7.4.23"/>
    </reaction>
</comment>
<dbReference type="UniPathway" id="UPA00087">
    <property type="reaction ID" value="UER00175"/>
</dbReference>
<reference evidence="8 10" key="1">
    <citation type="submission" date="2015-03" db="EMBL/GenBank/DDBJ databases">
        <authorList>
            <person name="Hassan Y.I."/>
            <person name="Lepp D."/>
            <person name="Zhou T."/>
        </authorList>
    </citation>
    <scope>NUCLEOTIDE SEQUENCE [LARGE SCALE GENOMIC DNA]</scope>
    <source>
        <strain evidence="8 10">DSM 17137</strain>
    </source>
</reference>
<evidence type="ECO:0000256" key="3">
    <source>
        <dbReference type="ARBA" id="ARBA00022679"/>
    </source>
</evidence>
<evidence type="ECO:0000313" key="10">
    <source>
        <dbReference type="Proteomes" id="UP000033608"/>
    </source>
</evidence>
<evidence type="ECO:0000256" key="5">
    <source>
        <dbReference type="ARBA" id="ARBA00022840"/>
    </source>
</evidence>
<evidence type="ECO:0000256" key="6">
    <source>
        <dbReference type="HAMAP-Rule" id="MF_00836"/>
    </source>
</evidence>
<keyword evidence="3 6" id="KW-0808">Transferase</keyword>
<dbReference type="EC" id="2.7.4.23" evidence="6"/>
<sequence length="191" mass="20442">MNACAGSPLGALVLVVGPSGVGKDTLISGARTALEADKRFVFVRRVVTRRADIELEDHDSMDHQQFAALEAAGRFALSWDAHGLRYGLPLSVDTDIALGRVVVANVSRHVIAEARAKYPACAVVMICAEISLRAERLTRRGRESRDQITARLARESAPVPAGIDPIIIDNSGSLAIGVTAFVMALRKIADE</sequence>
<dbReference type="GO" id="GO:0019634">
    <property type="term" value="P:organic phosphonate metabolic process"/>
    <property type="evidence" value="ECO:0007669"/>
    <property type="project" value="UniProtKB-UniRule"/>
</dbReference>
<dbReference type="RefSeq" id="WP_046133404.1">
    <property type="nucleotide sequence ID" value="NZ_FQVC01000006.1"/>
</dbReference>
<accession>A0A0F5LWT9</accession>
<dbReference type="SUPFAM" id="SSF52540">
    <property type="entry name" value="P-loop containing nucleoside triphosphate hydrolases"/>
    <property type="match status" value="1"/>
</dbReference>
<comment type="pathway">
    <text evidence="2 6">Metabolic intermediate biosynthesis; 5-phospho-alpha-D-ribose 1-diphosphate biosynthesis; 5-phospho-alpha-D-ribose 1-diphosphate from D-ribose 5-phosphate (route II): step 3/3.</text>
</comment>
<protein>
    <recommendedName>
        <fullName evidence="6">Ribose 1,5-bisphosphate phosphokinase PhnN</fullName>
        <ecNumber evidence="6">2.7.4.23</ecNumber>
    </recommendedName>
    <alternativeName>
        <fullName evidence="6">Ribose 1,5-bisphosphokinase</fullName>
    </alternativeName>
</protein>
<dbReference type="AlphaFoldDB" id="A0A0F5LWT9"/>
<evidence type="ECO:0000259" key="7">
    <source>
        <dbReference type="SMART" id="SM00072"/>
    </source>
</evidence>
<dbReference type="STRING" id="1121477.SAMN02745223_02402"/>
<keyword evidence="10" id="KW-1185">Reference proteome</keyword>